<accession>A0ABW4N9R7</accession>
<comment type="caution">
    <text evidence="2">The sequence shown here is derived from an EMBL/GenBank/DDBJ whole genome shotgun (WGS) entry which is preliminary data.</text>
</comment>
<evidence type="ECO:0008006" key="4">
    <source>
        <dbReference type="Google" id="ProtNLM"/>
    </source>
</evidence>
<dbReference type="InterPro" id="IPR018247">
    <property type="entry name" value="EF_Hand_1_Ca_BS"/>
</dbReference>
<evidence type="ECO:0000313" key="2">
    <source>
        <dbReference type="EMBL" id="MFD1786799.1"/>
    </source>
</evidence>
<evidence type="ECO:0000313" key="3">
    <source>
        <dbReference type="Proteomes" id="UP001597283"/>
    </source>
</evidence>
<keyword evidence="3" id="KW-1185">Reference proteome</keyword>
<dbReference type="Proteomes" id="UP001597283">
    <property type="component" value="Unassembled WGS sequence"/>
</dbReference>
<keyword evidence="1" id="KW-1133">Transmembrane helix</keyword>
<reference evidence="3" key="1">
    <citation type="journal article" date="2019" name="Int. J. Syst. Evol. Microbiol.">
        <title>The Global Catalogue of Microorganisms (GCM) 10K type strain sequencing project: providing services to taxonomists for standard genome sequencing and annotation.</title>
        <authorList>
            <consortium name="The Broad Institute Genomics Platform"/>
            <consortium name="The Broad Institute Genome Sequencing Center for Infectious Disease"/>
            <person name="Wu L."/>
            <person name="Ma J."/>
        </authorList>
    </citation>
    <scope>NUCLEOTIDE SEQUENCE [LARGE SCALE GENOMIC DNA]</scope>
    <source>
        <strain evidence="3">Q85</strain>
    </source>
</reference>
<evidence type="ECO:0000256" key="1">
    <source>
        <dbReference type="SAM" id="Phobius"/>
    </source>
</evidence>
<dbReference type="PROSITE" id="PS00018">
    <property type="entry name" value="EF_HAND_1"/>
    <property type="match status" value="1"/>
</dbReference>
<protein>
    <recommendedName>
        <fullName evidence="4">DUF4350 domain-containing protein</fullName>
    </recommendedName>
</protein>
<keyword evidence="1" id="KW-0812">Transmembrane</keyword>
<name>A0ABW4N9R7_9SPHN</name>
<proteinExistence type="predicted"/>
<gene>
    <name evidence="2" type="ORF">ACFSC3_04360</name>
</gene>
<dbReference type="RefSeq" id="WP_380939112.1">
    <property type="nucleotide sequence ID" value="NZ_JBHUFC010000002.1"/>
</dbReference>
<dbReference type="EMBL" id="JBHUFC010000002">
    <property type="protein sequence ID" value="MFD1786799.1"/>
    <property type="molecule type" value="Genomic_DNA"/>
</dbReference>
<sequence>MSGPADTLFRARTVVILLVIGIGGFIGTLIMGAYAPDLRSGRDGGGHALSNAATGYRAIVELAQATGRNPRIVRDTRLFGTPDLLIATPERASVNISAAVAGRDYKPTLFVLPKWQTEADPDRSDWVRRKGLLPLSEPIGVLAPGTRFQMRRVKSGGMMLTNVALPAAVAFRAPRVLQVITDASFTISPADENEDGEVTEDEMGQVPRLIPLITDGNGGIVLARLGDAPRFVLAEPDLIDNLGMKDIGQARAALALFDALDPRKDRGIAFDVTFNGLGRSRSPLKLAFEPPFLSVTLTIAAALLLVGLNALGRFGPVVPRPRAIAYGKTALLDNSAGLVRRAGREARMGGRYAAAIRDRAARIFGAPARLKDTALTAYLDTLGHGRRFSELASDAESATDRRSVLQAALALHRWQAGITRRHR</sequence>
<organism evidence="2 3">
    <name type="scientific">Sphingomonas floccifaciens</name>
    <dbReference type="NCBI Taxonomy" id="1844115"/>
    <lineage>
        <taxon>Bacteria</taxon>
        <taxon>Pseudomonadati</taxon>
        <taxon>Pseudomonadota</taxon>
        <taxon>Alphaproteobacteria</taxon>
        <taxon>Sphingomonadales</taxon>
        <taxon>Sphingomonadaceae</taxon>
        <taxon>Sphingomonas</taxon>
    </lineage>
</organism>
<keyword evidence="1" id="KW-0472">Membrane</keyword>
<feature type="transmembrane region" description="Helical" evidence="1">
    <location>
        <begin position="292"/>
        <end position="312"/>
    </location>
</feature>
<feature type="transmembrane region" description="Helical" evidence="1">
    <location>
        <begin position="12"/>
        <end position="34"/>
    </location>
</feature>